<evidence type="ECO:0000313" key="7">
    <source>
        <dbReference type="Proteomes" id="UP000183002"/>
    </source>
</evidence>
<dbReference type="EMBL" id="FOCO01000011">
    <property type="protein sequence ID" value="SEN32997.1"/>
    <property type="molecule type" value="Genomic_DNA"/>
</dbReference>
<dbReference type="SUPFAM" id="SSF50199">
    <property type="entry name" value="Staphylococcal nuclease"/>
    <property type="match status" value="1"/>
</dbReference>
<dbReference type="GO" id="GO:0004519">
    <property type="term" value="F:endonuclease activity"/>
    <property type="evidence" value="ECO:0007669"/>
    <property type="project" value="UniProtKB-KW"/>
</dbReference>
<reference evidence="6 7" key="1">
    <citation type="submission" date="2016-10" db="EMBL/GenBank/DDBJ databases">
        <authorList>
            <person name="de Groot N.N."/>
        </authorList>
    </citation>
    <scope>NUCLEOTIDE SEQUENCE [LARGE SCALE GENOMIC DNA]</scope>
    <source>
        <strain evidence="6 7">CGMCC 1.10836</strain>
    </source>
</reference>
<name>A0A1H8FP53_9RHOB</name>
<evidence type="ECO:0000256" key="2">
    <source>
        <dbReference type="ARBA" id="ARBA00022759"/>
    </source>
</evidence>
<feature type="transmembrane region" description="Helical" evidence="4">
    <location>
        <begin position="13"/>
        <end position="31"/>
    </location>
</feature>
<dbReference type="AlphaFoldDB" id="A0A1H8FP53"/>
<evidence type="ECO:0000256" key="3">
    <source>
        <dbReference type="ARBA" id="ARBA00022801"/>
    </source>
</evidence>
<dbReference type="PROSITE" id="PS50830">
    <property type="entry name" value="TNASE_3"/>
    <property type="match status" value="1"/>
</dbReference>
<gene>
    <name evidence="6" type="ORF">SAMN05216227_101164</name>
</gene>
<evidence type="ECO:0000313" key="6">
    <source>
        <dbReference type="EMBL" id="SEN32997.1"/>
    </source>
</evidence>
<dbReference type="STRING" id="1077947.SAMN05216227_101164"/>
<dbReference type="Proteomes" id="UP000183002">
    <property type="component" value="Unassembled WGS sequence"/>
</dbReference>
<keyword evidence="1" id="KW-0540">Nuclease</keyword>
<proteinExistence type="predicted"/>
<evidence type="ECO:0000259" key="5">
    <source>
        <dbReference type="PROSITE" id="PS50830"/>
    </source>
</evidence>
<dbReference type="PANTHER" id="PTHR12302">
    <property type="entry name" value="EBNA2 BINDING PROTEIN P100"/>
    <property type="match status" value="1"/>
</dbReference>
<dbReference type="Gene3D" id="2.40.50.90">
    <property type="match status" value="1"/>
</dbReference>
<evidence type="ECO:0000256" key="1">
    <source>
        <dbReference type="ARBA" id="ARBA00022722"/>
    </source>
</evidence>
<evidence type="ECO:0000256" key="4">
    <source>
        <dbReference type="SAM" id="Phobius"/>
    </source>
</evidence>
<dbReference type="GO" id="GO:0016787">
    <property type="term" value="F:hydrolase activity"/>
    <property type="evidence" value="ECO:0007669"/>
    <property type="project" value="UniProtKB-KW"/>
</dbReference>
<dbReference type="InterPro" id="IPR035437">
    <property type="entry name" value="SNase_OB-fold_sf"/>
</dbReference>
<dbReference type="PANTHER" id="PTHR12302:SF3">
    <property type="entry name" value="SERINE_THREONINE-PROTEIN KINASE 31"/>
    <property type="match status" value="1"/>
</dbReference>
<keyword evidence="4" id="KW-0472">Membrane</keyword>
<keyword evidence="4" id="KW-0812">Transmembrane</keyword>
<keyword evidence="3" id="KW-0378">Hydrolase</keyword>
<keyword evidence="4" id="KW-1133">Transmembrane helix</keyword>
<keyword evidence="7" id="KW-1185">Reference proteome</keyword>
<organism evidence="6 7">
    <name type="scientific">Pseudorhodobacter antarcticus</name>
    <dbReference type="NCBI Taxonomy" id="1077947"/>
    <lineage>
        <taxon>Bacteria</taxon>
        <taxon>Pseudomonadati</taxon>
        <taxon>Pseudomonadota</taxon>
        <taxon>Alphaproteobacteria</taxon>
        <taxon>Rhodobacterales</taxon>
        <taxon>Paracoccaceae</taxon>
        <taxon>Pseudorhodobacter</taxon>
    </lineage>
</organism>
<feature type="domain" description="TNase-like" evidence="5">
    <location>
        <begin position="77"/>
        <end position="195"/>
    </location>
</feature>
<protein>
    <submittedName>
        <fullName evidence="6">Nuclease homologue</fullName>
    </submittedName>
</protein>
<sequence>MIPGFFGDSGLELLLLGLFLGGAVFAVWWMFTGNDEPKNRGDKPKPSQRTRAAYAPFDAARAKPAPDFTTLRGSAYVVDGDTVVIDKVQIRLFGIDAPEMNHPYGKNAKWALVNLCKGQIIRAVAVAQDAHGRTVARCYLADGRDLSAEMVTQGFAIDWPKYSGGHYGPMETPDARRKMWLADARQKGRMDVWEKFDAQQKARAAGN</sequence>
<dbReference type="InterPro" id="IPR016071">
    <property type="entry name" value="Staphylococal_nuclease_OB-fold"/>
</dbReference>
<dbReference type="SMART" id="SM00318">
    <property type="entry name" value="SNc"/>
    <property type="match status" value="1"/>
</dbReference>
<dbReference type="Pfam" id="PF00565">
    <property type="entry name" value="SNase"/>
    <property type="match status" value="1"/>
</dbReference>
<keyword evidence="2" id="KW-0255">Endonuclease</keyword>
<accession>A0A1H8FP53</accession>